<sequence length="270" mass="29722">MGGFVICAIQSNEQTEMLEILAMEFSIHAQHMPHLHSGWQGKADLGWQQSHTLAKNSLQGLLRKLWDSMELRTATRATREDKSSPHATGSSWEGALQGPSEGHPGAQKPTGILSQLRGLWQHFGKGAAARGRGSSDYDCCSKGMRRRARDTCAECSESKGWGGLGSSKFSEPLQCWKALVCSFLEELARELLPGSAGAGGSRICLLFLALCPGLWSLVMLTWYCLSSRSLGPKTGGNMIQKFGRWPKNKRGMRKETRECLYPMGKVIYDN</sequence>
<evidence type="ECO:0000313" key="3">
    <source>
        <dbReference type="Proteomes" id="UP000269221"/>
    </source>
</evidence>
<dbReference type="AlphaFoldDB" id="A0A3M0ISG4"/>
<dbReference type="EMBL" id="QRBI01000245">
    <property type="protein sequence ID" value="RMB90790.1"/>
    <property type="molecule type" value="Genomic_DNA"/>
</dbReference>
<protein>
    <submittedName>
        <fullName evidence="2">Uncharacterized protein</fullName>
    </submittedName>
</protein>
<gene>
    <name evidence="2" type="ORF">DUI87_32857</name>
</gene>
<feature type="region of interest" description="Disordered" evidence="1">
    <location>
        <begin position="75"/>
        <end position="109"/>
    </location>
</feature>
<keyword evidence="3" id="KW-1185">Reference proteome</keyword>
<evidence type="ECO:0000313" key="2">
    <source>
        <dbReference type="EMBL" id="RMB90790.1"/>
    </source>
</evidence>
<evidence type="ECO:0000256" key="1">
    <source>
        <dbReference type="SAM" id="MobiDB-lite"/>
    </source>
</evidence>
<accession>A0A3M0ISG4</accession>
<proteinExistence type="predicted"/>
<organism evidence="2 3">
    <name type="scientific">Hirundo rustica rustica</name>
    <dbReference type="NCBI Taxonomy" id="333673"/>
    <lineage>
        <taxon>Eukaryota</taxon>
        <taxon>Metazoa</taxon>
        <taxon>Chordata</taxon>
        <taxon>Craniata</taxon>
        <taxon>Vertebrata</taxon>
        <taxon>Euteleostomi</taxon>
        <taxon>Archelosauria</taxon>
        <taxon>Archosauria</taxon>
        <taxon>Dinosauria</taxon>
        <taxon>Saurischia</taxon>
        <taxon>Theropoda</taxon>
        <taxon>Coelurosauria</taxon>
        <taxon>Aves</taxon>
        <taxon>Neognathae</taxon>
        <taxon>Neoaves</taxon>
        <taxon>Telluraves</taxon>
        <taxon>Australaves</taxon>
        <taxon>Passeriformes</taxon>
        <taxon>Sylvioidea</taxon>
        <taxon>Hirundinidae</taxon>
        <taxon>Hirundo</taxon>
    </lineage>
</organism>
<reference evidence="2 3" key="1">
    <citation type="submission" date="2018-07" db="EMBL/GenBank/DDBJ databases">
        <title>A high quality draft genome assembly of the barn swallow (H. rustica rustica).</title>
        <authorList>
            <person name="Formenti G."/>
            <person name="Chiara M."/>
            <person name="Poveda L."/>
            <person name="Francoijs K.-J."/>
            <person name="Bonisoli-Alquati A."/>
            <person name="Canova L."/>
            <person name="Gianfranceschi L."/>
            <person name="Horner D.S."/>
            <person name="Saino N."/>
        </authorList>
    </citation>
    <scope>NUCLEOTIDE SEQUENCE [LARGE SCALE GENOMIC DNA]</scope>
    <source>
        <strain evidence="2">Chelidonia</strain>
        <tissue evidence="2">Blood</tissue>
    </source>
</reference>
<comment type="caution">
    <text evidence="2">The sequence shown here is derived from an EMBL/GenBank/DDBJ whole genome shotgun (WGS) entry which is preliminary data.</text>
</comment>
<name>A0A3M0ISG4_HIRRU</name>
<dbReference type="Proteomes" id="UP000269221">
    <property type="component" value="Unassembled WGS sequence"/>
</dbReference>